<dbReference type="SUPFAM" id="SSF52540">
    <property type="entry name" value="P-loop containing nucleoside triphosphate hydrolases"/>
    <property type="match status" value="1"/>
</dbReference>
<comment type="pathway">
    <text evidence="5">Purine metabolism; AMP biosynthesis via salvage pathway; AMP from ADP: step 1/1.</text>
</comment>
<feature type="binding site" evidence="5">
    <location>
        <position position="142"/>
    </location>
    <ligand>
        <name>AMP</name>
        <dbReference type="ChEBI" id="CHEBI:456215"/>
    </ligand>
</feature>
<accession>A0AAU7CFP8</accession>
<organism evidence="8">
    <name type="scientific">Singulisphaera sp. Ch08</name>
    <dbReference type="NCBI Taxonomy" id="3120278"/>
    <lineage>
        <taxon>Bacteria</taxon>
        <taxon>Pseudomonadati</taxon>
        <taxon>Planctomycetota</taxon>
        <taxon>Planctomycetia</taxon>
        <taxon>Isosphaerales</taxon>
        <taxon>Isosphaeraceae</taxon>
        <taxon>Singulisphaera</taxon>
    </lineage>
</organism>
<keyword evidence="3 5" id="KW-0547">Nucleotide-binding</keyword>
<reference evidence="8" key="1">
    <citation type="submission" date="2024-05" db="EMBL/GenBank/DDBJ databases">
        <title>Planctomycetes of the genus Singulisphaera possess chitinolytic capabilities.</title>
        <authorList>
            <person name="Ivanova A."/>
        </authorList>
    </citation>
    <scope>NUCLEOTIDE SEQUENCE</scope>
    <source>
        <strain evidence="8">Ch08T</strain>
    </source>
</reference>
<dbReference type="PANTHER" id="PTHR23359">
    <property type="entry name" value="NUCLEOTIDE KINASE"/>
    <property type="match status" value="1"/>
</dbReference>
<evidence type="ECO:0000256" key="7">
    <source>
        <dbReference type="RuleBase" id="RU003331"/>
    </source>
</evidence>
<dbReference type="GO" id="GO:0005524">
    <property type="term" value="F:ATP binding"/>
    <property type="evidence" value="ECO:0007669"/>
    <property type="project" value="UniProtKB-UniRule"/>
</dbReference>
<comment type="caution">
    <text evidence="5">Lacks conserved residue(s) required for the propagation of feature annotation.</text>
</comment>
<feature type="binding site" evidence="5">
    <location>
        <position position="43"/>
    </location>
    <ligand>
        <name>AMP</name>
        <dbReference type="ChEBI" id="CHEBI:456215"/>
    </ligand>
</feature>
<evidence type="ECO:0000256" key="3">
    <source>
        <dbReference type="ARBA" id="ARBA00022741"/>
    </source>
</evidence>
<dbReference type="AlphaFoldDB" id="A0AAU7CFP8"/>
<dbReference type="PRINTS" id="PR00094">
    <property type="entry name" value="ADENYLTKNASE"/>
</dbReference>
<dbReference type="EC" id="2.7.4.3" evidence="5 7"/>
<proteinExistence type="inferred from homology"/>
<comment type="subunit">
    <text evidence="5 7">Monomer.</text>
</comment>
<dbReference type="Pfam" id="PF00406">
    <property type="entry name" value="ADK"/>
    <property type="match status" value="1"/>
</dbReference>
<dbReference type="InterPro" id="IPR000850">
    <property type="entry name" value="Adenylat/UMP-CMP_kin"/>
</dbReference>
<evidence type="ECO:0000256" key="5">
    <source>
        <dbReference type="HAMAP-Rule" id="MF_00235"/>
    </source>
</evidence>
<protein>
    <recommendedName>
        <fullName evidence="5 7">Adenylate kinase</fullName>
        <shortName evidence="5">AK</shortName>
        <ecNumber evidence="5 7">2.7.4.3</ecNumber>
    </recommendedName>
    <alternativeName>
        <fullName evidence="5">ATP-AMP transphosphorylase</fullName>
    </alternativeName>
    <alternativeName>
        <fullName evidence="5">ATP:AMP phosphotransferase</fullName>
    </alternativeName>
    <alternativeName>
        <fullName evidence="5">Adenylate monophosphate kinase</fullName>
    </alternativeName>
</protein>
<feature type="binding site" evidence="5">
    <location>
        <position position="181"/>
    </location>
    <ligand>
        <name>ATP</name>
        <dbReference type="ChEBI" id="CHEBI:30616"/>
    </ligand>
</feature>
<feature type="binding site" evidence="5">
    <location>
        <begin position="17"/>
        <end position="22"/>
    </location>
    <ligand>
        <name>ATP</name>
        <dbReference type="ChEBI" id="CHEBI:30616"/>
    </ligand>
</feature>
<evidence type="ECO:0000256" key="6">
    <source>
        <dbReference type="RuleBase" id="RU003330"/>
    </source>
</evidence>
<dbReference type="GO" id="GO:0005737">
    <property type="term" value="C:cytoplasm"/>
    <property type="evidence" value="ECO:0007669"/>
    <property type="project" value="UniProtKB-SubCell"/>
</dbReference>
<feature type="binding site" evidence="5">
    <location>
        <position position="136"/>
    </location>
    <ligand>
        <name>ATP</name>
        <dbReference type="ChEBI" id="CHEBI:30616"/>
    </ligand>
</feature>
<keyword evidence="4 5" id="KW-0418">Kinase</keyword>
<evidence type="ECO:0000313" key="8">
    <source>
        <dbReference type="EMBL" id="XBH04030.1"/>
    </source>
</evidence>
<evidence type="ECO:0000256" key="1">
    <source>
        <dbReference type="ARBA" id="ARBA00022679"/>
    </source>
</evidence>
<comment type="domain">
    <text evidence="5">Consists of three domains, a large central CORE domain and two small peripheral domains, NMPbind and LID, which undergo movements during catalysis. The LID domain closes over the site of phosphoryl transfer upon ATP binding. Assembling and dissambling the active center during each catalytic cycle provides an effective means to prevent ATP hydrolysis.</text>
</comment>
<keyword evidence="1 5" id="KW-0808">Transferase</keyword>
<comment type="catalytic activity">
    <reaction evidence="5 7">
        <text>AMP + ATP = 2 ADP</text>
        <dbReference type="Rhea" id="RHEA:12973"/>
        <dbReference type="ChEBI" id="CHEBI:30616"/>
        <dbReference type="ChEBI" id="CHEBI:456215"/>
        <dbReference type="ChEBI" id="CHEBI:456216"/>
        <dbReference type="EC" id="2.7.4.3"/>
    </reaction>
</comment>
<dbReference type="GO" id="GO:0004017">
    <property type="term" value="F:AMP kinase activity"/>
    <property type="evidence" value="ECO:0007669"/>
    <property type="project" value="UniProtKB-UniRule"/>
</dbReference>
<name>A0AAU7CFP8_9BACT</name>
<comment type="similarity">
    <text evidence="5 6">Belongs to the adenylate kinase family.</text>
</comment>
<dbReference type="InterPro" id="IPR027417">
    <property type="entry name" value="P-loop_NTPase"/>
</dbReference>
<dbReference type="HAMAP" id="MF_00235">
    <property type="entry name" value="Adenylate_kinase_Adk"/>
    <property type="match status" value="1"/>
</dbReference>
<dbReference type="CDD" id="cd01428">
    <property type="entry name" value="ADK"/>
    <property type="match status" value="1"/>
</dbReference>
<sequence>MADSPKYRTILLFGMPGSGKGTQGSVLGQLPDLVHVSMGDVFRKIPKYGHYGQQIARFTSTGALVPDDLTVKIWERHVQILEMQELLLPDQHTLILDGLPRNYLQAERLDHILDVVQIFHLVINDTVKASERLKARALRENRLDDMNEEVIRRRLNTYYEETFKTLSFYPPETVYEVDASLAPLEVLRQIVNRLSEIQQNRTPGRRPSAMSETVG</sequence>
<gene>
    <name evidence="5" type="primary">adk</name>
    <name evidence="8" type="ORF">V5E97_37885</name>
</gene>
<keyword evidence="5 7" id="KW-0067">ATP-binding</keyword>
<keyword evidence="5" id="KW-0963">Cytoplasm</keyword>
<keyword evidence="2 5" id="KW-0545">Nucleotide biosynthesis</keyword>
<dbReference type="Gene3D" id="3.40.50.300">
    <property type="entry name" value="P-loop containing nucleotide triphosphate hydrolases"/>
    <property type="match status" value="1"/>
</dbReference>
<comment type="function">
    <text evidence="5">Catalyzes the reversible transfer of the terminal phosphate group between ATP and AMP. Plays an important role in cellular energy homeostasis and in adenine nucleotide metabolism.</text>
</comment>
<dbReference type="GO" id="GO:0044209">
    <property type="term" value="P:AMP salvage"/>
    <property type="evidence" value="ECO:0007669"/>
    <property type="project" value="UniProtKB-UniRule"/>
</dbReference>
<evidence type="ECO:0000256" key="2">
    <source>
        <dbReference type="ARBA" id="ARBA00022727"/>
    </source>
</evidence>
<comment type="subcellular location">
    <subcellularLocation>
        <location evidence="5 7">Cytoplasm</location>
    </subcellularLocation>
</comment>
<dbReference type="RefSeq" id="WP_406696775.1">
    <property type="nucleotide sequence ID" value="NZ_CP155447.1"/>
</dbReference>
<dbReference type="EMBL" id="CP155447">
    <property type="protein sequence ID" value="XBH04030.1"/>
    <property type="molecule type" value="Genomic_DNA"/>
</dbReference>
<feature type="binding site" evidence="5">
    <location>
        <begin position="63"/>
        <end position="65"/>
    </location>
    <ligand>
        <name>AMP</name>
        <dbReference type="ChEBI" id="CHEBI:456215"/>
    </ligand>
</feature>
<evidence type="ECO:0000256" key="4">
    <source>
        <dbReference type="ARBA" id="ARBA00022777"/>
    </source>
</evidence>
<feature type="binding site" evidence="5">
    <location>
        <position position="105"/>
    </location>
    <ligand>
        <name>AMP</name>
        <dbReference type="ChEBI" id="CHEBI:456215"/>
    </ligand>
</feature>
<feature type="binding site" evidence="5">
    <location>
        <position position="154"/>
    </location>
    <ligand>
        <name>AMP</name>
        <dbReference type="ChEBI" id="CHEBI:456215"/>
    </ligand>
</feature>